<evidence type="ECO:0000313" key="3">
    <source>
        <dbReference type="Proteomes" id="UP001500936"/>
    </source>
</evidence>
<evidence type="ECO:0000313" key="2">
    <source>
        <dbReference type="EMBL" id="GAA4416970.1"/>
    </source>
</evidence>
<organism evidence="2 3">
    <name type="scientific">Nibrella viscosa</name>
    <dbReference type="NCBI Taxonomy" id="1084524"/>
    <lineage>
        <taxon>Bacteria</taxon>
        <taxon>Pseudomonadati</taxon>
        <taxon>Bacteroidota</taxon>
        <taxon>Cytophagia</taxon>
        <taxon>Cytophagales</taxon>
        <taxon>Spirosomataceae</taxon>
        <taxon>Nibrella</taxon>
    </lineage>
</organism>
<accession>A0ABP8KVC1</accession>
<comment type="caution">
    <text evidence="2">The sequence shown here is derived from an EMBL/GenBank/DDBJ whole genome shotgun (WGS) entry which is preliminary data.</text>
</comment>
<dbReference type="Proteomes" id="UP001500936">
    <property type="component" value="Unassembled WGS sequence"/>
</dbReference>
<proteinExistence type="predicted"/>
<gene>
    <name evidence="2" type="ORF">GCM10023187_48970</name>
</gene>
<reference evidence="3" key="1">
    <citation type="journal article" date="2019" name="Int. J. Syst. Evol. Microbiol.">
        <title>The Global Catalogue of Microorganisms (GCM) 10K type strain sequencing project: providing services to taxonomists for standard genome sequencing and annotation.</title>
        <authorList>
            <consortium name="The Broad Institute Genomics Platform"/>
            <consortium name="The Broad Institute Genome Sequencing Center for Infectious Disease"/>
            <person name="Wu L."/>
            <person name="Ma J."/>
        </authorList>
    </citation>
    <scope>NUCLEOTIDE SEQUENCE [LARGE SCALE GENOMIC DNA]</scope>
    <source>
        <strain evidence="3">JCM 17925</strain>
    </source>
</reference>
<evidence type="ECO:0000256" key="1">
    <source>
        <dbReference type="SAM" id="Phobius"/>
    </source>
</evidence>
<feature type="transmembrane region" description="Helical" evidence="1">
    <location>
        <begin position="139"/>
        <end position="168"/>
    </location>
</feature>
<protein>
    <recommendedName>
        <fullName evidence="4">Glycerophosphoryl diester phosphodiesterase membrane domain-containing protein</fullName>
    </recommendedName>
</protein>
<keyword evidence="3" id="KW-1185">Reference proteome</keyword>
<dbReference type="RefSeq" id="WP_345270684.1">
    <property type="nucleotide sequence ID" value="NZ_BAABHB010000014.1"/>
</dbReference>
<keyword evidence="1" id="KW-0812">Transmembrane</keyword>
<keyword evidence="1" id="KW-1133">Transmembrane helix</keyword>
<feature type="transmembrane region" description="Helical" evidence="1">
    <location>
        <begin position="189"/>
        <end position="212"/>
    </location>
</feature>
<feature type="transmembrane region" description="Helical" evidence="1">
    <location>
        <begin position="79"/>
        <end position="101"/>
    </location>
</feature>
<evidence type="ECO:0008006" key="4">
    <source>
        <dbReference type="Google" id="ProtNLM"/>
    </source>
</evidence>
<feature type="transmembrane region" description="Helical" evidence="1">
    <location>
        <begin position="30"/>
        <end position="49"/>
    </location>
</feature>
<name>A0ABP8KVC1_9BACT</name>
<feature type="transmembrane region" description="Helical" evidence="1">
    <location>
        <begin position="232"/>
        <end position="258"/>
    </location>
</feature>
<sequence>MHLFQERDFGEKINATFAYTTQNFRSLLPALLYIAGPVALLAGIAEGVFQSELLTGQSPFGSDAPSAGDQISILYKGGFSIFFLSNILKILANLIASLVVYSHLYLYNRNASVFIDAGVIWPEIVSALGRSLWITFVSFWLALLGFVFIIIPGIYIGVVLSLALPVTVFEKSGLSRTISRCFQLISDKWWSTFGLLVIMALIVLVLGFGFSIPAALVNILTALKILPNTPAIVTVLVSAISTVGVTLLSALVALAIGFQYFNLVERQEGTGLLSAIDTIGTSFTRPTAQDEGDY</sequence>
<keyword evidence="1" id="KW-0472">Membrane</keyword>
<dbReference type="EMBL" id="BAABHB010000014">
    <property type="protein sequence ID" value="GAA4416970.1"/>
    <property type="molecule type" value="Genomic_DNA"/>
</dbReference>